<dbReference type="EMBL" id="JALNTZ010000001">
    <property type="protein sequence ID" value="KAJ3664794.1"/>
    <property type="molecule type" value="Genomic_DNA"/>
</dbReference>
<comment type="caution">
    <text evidence="1">The sequence shown here is derived from an EMBL/GenBank/DDBJ whole genome shotgun (WGS) entry which is preliminary data.</text>
</comment>
<reference evidence="1" key="1">
    <citation type="journal article" date="2023" name="G3 (Bethesda)">
        <title>Whole genome assemblies of Zophobas morio and Tenebrio molitor.</title>
        <authorList>
            <person name="Kaur S."/>
            <person name="Stinson S.A."/>
            <person name="diCenzo G.C."/>
        </authorList>
    </citation>
    <scope>NUCLEOTIDE SEQUENCE</scope>
    <source>
        <strain evidence="1">QUZm001</strain>
    </source>
</reference>
<keyword evidence="2" id="KW-1185">Reference proteome</keyword>
<dbReference type="AlphaFoldDB" id="A0AA38MRE7"/>
<name>A0AA38MRE7_9CUCU</name>
<dbReference type="Proteomes" id="UP001168821">
    <property type="component" value="Unassembled WGS sequence"/>
</dbReference>
<gene>
    <name evidence="1" type="ORF">Zmor_000337</name>
</gene>
<evidence type="ECO:0000313" key="2">
    <source>
        <dbReference type="Proteomes" id="UP001168821"/>
    </source>
</evidence>
<proteinExistence type="predicted"/>
<evidence type="ECO:0000313" key="1">
    <source>
        <dbReference type="EMBL" id="KAJ3664794.1"/>
    </source>
</evidence>
<organism evidence="1 2">
    <name type="scientific">Zophobas morio</name>
    <dbReference type="NCBI Taxonomy" id="2755281"/>
    <lineage>
        <taxon>Eukaryota</taxon>
        <taxon>Metazoa</taxon>
        <taxon>Ecdysozoa</taxon>
        <taxon>Arthropoda</taxon>
        <taxon>Hexapoda</taxon>
        <taxon>Insecta</taxon>
        <taxon>Pterygota</taxon>
        <taxon>Neoptera</taxon>
        <taxon>Endopterygota</taxon>
        <taxon>Coleoptera</taxon>
        <taxon>Polyphaga</taxon>
        <taxon>Cucujiformia</taxon>
        <taxon>Tenebrionidae</taxon>
        <taxon>Zophobas</taxon>
    </lineage>
</organism>
<protein>
    <submittedName>
        <fullName evidence="1">Uncharacterized protein</fullName>
    </submittedName>
</protein>
<sequence>MTPPFVPELATCREMRSFFSLARNALWNSFFQIKIPGDYRRPSWKCTAGRVQRVIIGHGAGCLHVRLLPLPCPGCCSAFQGKPGLRYPELASGNAGRNEEWRLPFSPTDIAQTARFAKLKPQIMEMGSNGGCNTIIVLLDGLRRKNLRVLLKCCKHKSLRRHQSKKSFVF</sequence>
<accession>A0AA38MRE7</accession>